<dbReference type="OrthoDB" id="9989713at2759"/>
<feature type="region of interest" description="Disordered" evidence="1">
    <location>
        <begin position="1"/>
        <end position="21"/>
    </location>
</feature>
<dbReference type="AlphaFoldDB" id="A0A8C5PF96"/>
<keyword evidence="5" id="KW-1185">Reference proteome</keyword>
<accession>A0A8C5PF96</accession>
<dbReference type="PANTHER" id="PTHR15926">
    <property type="entry name" value="ALL-TRANS RETINOIC ACID-INDUCED DIFFERENTIATION FACTOR"/>
    <property type="match status" value="1"/>
</dbReference>
<dbReference type="GO" id="GO:0045669">
    <property type="term" value="P:positive regulation of osteoblast differentiation"/>
    <property type="evidence" value="ECO:0007669"/>
    <property type="project" value="TreeGrafter"/>
</dbReference>
<dbReference type="PANTHER" id="PTHR15926:SF1">
    <property type="entry name" value="ALL-TRANS RETINOIC ACID-INDUCED DIFFERENTIATION FACTOR"/>
    <property type="match status" value="1"/>
</dbReference>
<evidence type="ECO:0000259" key="3">
    <source>
        <dbReference type="PROSITE" id="PS01186"/>
    </source>
</evidence>
<evidence type="ECO:0000259" key="2">
    <source>
        <dbReference type="PROSITE" id="PS00022"/>
    </source>
</evidence>
<dbReference type="PROSITE" id="PS01186">
    <property type="entry name" value="EGF_2"/>
    <property type="match status" value="1"/>
</dbReference>
<dbReference type="Proteomes" id="UP000694569">
    <property type="component" value="Unplaced"/>
</dbReference>
<feature type="domain" description="EGF-like" evidence="2 3">
    <location>
        <begin position="159"/>
        <end position="170"/>
    </location>
</feature>
<organism evidence="4 5">
    <name type="scientific">Leptobrachium leishanense</name>
    <name type="common">Leishan spiny toad</name>
    <dbReference type="NCBI Taxonomy" id="445787"/>
    <lineage>
        <taxon>Eukaryota</taxon>
        <taxon>Metazoa</taxon>
        <taxon>Chordata</taxon>
        <taxon>Craniata</taxon>
        <taxon>Vertebrata</taxon>
        <taxon>Euteleostomi</taxon>
        <taxon>Amphibia</taxon>
        <taxon>Batrachia</taxon>
        <taxon>Anura</taxon>
        <taxon>Pelobatoidea</taxon>
        <taxon>Megophryidae</taxon>
        <taxon>Leptobrachium</taxon>
    </lineage>
</organism>
<evidence type="ECO:0000313" key="5">
    <source>
        <dbReference type="Proteomes" id="UP000694569"/>
    </source>
</evidence>
<protein>
    <recommendedName>
        <fullName evidence="2 3">EGF-like domain-containing protein</fullName>
    </recommendedName>
</protein>
<dbReference type="InterPro" id="IPR042350">
    <property type="entry name" value="ATRAID"/>
</dbReference>
<dbReference type="Ensembl" id="ENSLLET00000020741.1">
    <property type="protein sequence ID" value="ENSLLEP00000019953.1"/>
    <property type="gene ID" value="ENSLLEG00000012666.1"/>
</dbReference>
<dbReference type="PROSITE" id="PS00022">
    <property type="entry name" value="EGF_1"/>
    <property type="match status" value="1"/>
</dbReference>
<reference evidence="4" key="1">
    <citation type="submission" date="2025-08" db="UniProtKB">
        <authorList>
            <consortium name="Ensembl"/>
        </authorList>
    </citation>
    <scope>IDENTIFICATION</scope>
</reference>
<reference evidence="4" key="2">
    <citation type="submission" date="2025-09" db="UniProtKB">
        <authorList>
            <consortium name="Ensembl"/>
        </authorList>
    </citation>
    <scope>IDENTIFICATION</scope>
</reference>
<sequence length="188" mass="20050">GKSLSCYRGDRTRGKTVEPPAAFTRGGGGARCVCTVTCFLPQGHLPEPTGGFAPRDLPRPGGPVVHVRTFLLLPLHGAFCPRGVISPSPGLICSFPSRRTLPLNLSCPGGRDAWRNVTNTTSSVICHDQSNGCDTAGNLTFMCPESSACAPDGPGFTKCQCAPGYFGYKCLREDGTEEPHRIQMQRLL</sequence>
<evidence type="ECO:0000256" key="1">
    <source>
        <dbReference type="SAM" id="MobiDB-lite"/>
    </source>
</evidence>
<proteinExistence type="predicted"/>
<dbReference type="InterPro" id="IPR000742">
    <property type="entry name" value="EGF"/>
</dbReference>
<name>A0A8C5PF96_9ANUR</name>
<evidence type="ECO:0000313" key="4">
    <source>
        <dbReference type="Ensembl" id="ENSLLEP00000019953.1"/>
    </source>
</evidence>